<evidence type="ECO:0000256" key="1">
    <source>
        <dbReference type="SAM" id="SignalP"/>
    </source>
</evidence>
<dbReference type="EMBL" id="JACHFK010000025">
    <property type="protein sequence ID" value="MBB5379247.1"/>
    <property type="molecule type" value="Genomic_DNA"/>
</dbReference>
<gene>
    <name evidence="2" type="ORF">GCM10017781_46780</name>
    <name evidence="3" type="ORF">HNQ07_004762</name>
</gene>
<accession>A0A7W8KJE9</accession>
<sequence>MTPRVRRWLLSGLGFLCTAAAAVTPTAPVQPGQVWTLSATTADGERFRTTLRVDTTPPTGTPATYRADRGALILDPARGTLIALDLLDARQGGVGLACVVEGPLDALEVEGVLASGTLADLPARLETALAVIGVAHTPADRAAAVQELKLGTCTLTHAP</sequence>
<organism evidence="3 4">
    <name type="scientific">Deinococcus metalli</name>
    <dbReference type="NCBI Taxonomy" id="1141878"/>
    <lineage>
        <taxon>Bacteria</taxon>
        <taxon>Thermotogati</taxon>
        <taxon>Deinococcota</taxon>
        <taxon>Deinococci</taxon>
        <taxon>Deinococcales</taxon>
        <taxon>Deinococcaceae</taxon>
        <taxon>Deinococcus</taxon>
    </lineage>
</organism>
<dbReference type="EMBL" id="BNAJ01000025">
    <property type="protein sequence ID" value="GHF65704.1"/>
    <property type="molecule type" value="Genomic_DNA"/>
</dbReference>
<keyword evidence="1" id="KW-0732">Signal</keyword>
<feature type="signal peptide" evidence="1">
    <location>
        <begin position="1"/>
        <end position="22"/>
    </location>
</feature>
<name>A0A7W8KJE9_9DEIO</name>
<reference evidence="2" key="4">
    <citation type="submission" date="2024-05" db="EMBL/GenBank/DDBJ databases">
        <authorList>
            <person name="Sun Q."/>
            <person name="Zhou Y."/>
        </authorList>
    </citation>
    <scope>NUCLEOTIDE SEQUENCE</scope>
    <source>
        <strain evidence="2">CGMCC 1.18437</strain>
    </source>
</reference>
<reference evidence="2" key="1">
    <citation type="journal article" date="2014" name="Int. J. Syst. Evol. Microbiol.">
        <title>Complete genome of a new Firmicutes species belonging to the dominant human colonic microbiota ('Ruminococcus bicirculans') reveals two chromosomes and a selective capacity to utilize plant glucans.</title>
        <authorList>
            <consortium name="NISC Comparative Sequencing Program"/>
            <person name="Wegmann U."/>
            <person name="Louis P."/>
            <person name="Goesmann A."/>
            <person name="Henrissat B."/>
            <person name="Duncan S.H."/>
            <person name="Flint H.J."/>
        </authorList>
    </citation>
    <scope>NUCLEOTIDE SEQUENCE</scope>
    <source>
        <strain evidence="2">CGMCC 1.18437</strain>
    </source>
</reference>
<dbReference type="Proteomes" id="UP000539473">
    <property type="component" value="Unassembled WGS sequence"/>
</dbReference>
<reference evidence="5" key="2">
    <citation type="journal article" date="2019" name="Int. J. Syst. Evol. Microbiol.">
        <title>The Global Catalogue of Microorganisms (GCM) 10K type strain sequencing project: providing services to taxonomists for standard genome sequencing and annotation.</title>
        <authorList>
            <consortium name="The Broad Institute Genomics Platform"/>
            <consortium name="The Broad Institute Genome Sequencing Center for Infectious Disease"/>
            <person name="Wu L."/>
            <person name="Ma J."/>
        </authorList>
    </citation>
    <scope>NUCLEOTIDE SEQUENCE [LARGE SCALE GENOMIC DNA]</scope>
    <source>
        <strain evidence="5">CGMCC 1.18437</strain>
    </source>
</reference>
<evidence type="ECO:0000313" key="4">
    <source>
        <dbReference type="Proteomes" id="UP000539473"/>
    </source>
</evidence>
<evidence type="ECO:0000313" key="2">
    <source>
        <dbReference type="EMBL" id="GHF65704.1"/>
    </source>
</evidence>
<evidence type="ECO:0000313" key="5">
    <source>
        <dbReference type="Proteomes" id="UP000619376"/>
    </source>
</evidence>
<comment type="caution">
    <text evidence="3">The sequence shown here is derived from an EMBL/GenBank/DDBJ whole genome shotgun (WGS) entry which is preliminary data.</text>
</comment>
<protein>
    <submittedName>
        <fullName evidence="3">Uncharacterized protein</fullName>
    </submittedName>
</protein>
<dbReference type="AlphaFoldDB" id="A0A7W8KJE9"/>
<dbReference type="Proteomes" id="UP000619376">
    <property type="component" value="Unassembled WGS sequence"/>
</dbReference>
<evidence type="ECO:0000313" key="3">
    <source>
        <dbReference type="EMBL" id="MBB5379247.1"/>
    </source>
</evidence>
<feature type="chain" id="PRO_5031365086" evidence="1">
    <location>
        <begin position="23"/>
        <end position="159"/>
    </location>
</feature>
<reference evidence="3 4" key="3">
    <citation type="submission" date="2020-08" db="EMBL/GenBank/DDBJ databases">
        <title>Genomic Encyclopedia of Type Strains, Phase IV (KMG-IV): sequencing the most valuable type-strain genomes for metagenomic binning, comparative biology and taxonomic classification.</title>
        <authorList>
            <person name="Goeker M."/>
        </authorList>
    </citation>
    <scope>NUCLEOTIDE SEQUENCE [LARGE SCALE GENOMIC DNA]</scope>
    <source>
        <strain evidence="3 4">DSM 27521</strain>
    </source>
</reference>
<dbReference type="RefSeq" id="WP_184116402.1">
    <property type="nucleotide sequence ID" value="NZ_BNAJ01000025.1"/>
</dbReference>
<proteinExistence type="predicted"/>
<keyword evidence="5" id="KW-1185">Reference proteome</keyword>